<dbReference type="RefSeq" id="WP_186930562.1">
    <property type="nucleotide sequence ID" value="NZ_JACOOJ010000027.1"/>
</dbReference>
<proteinExistence type="predicted"/>
<reference evidence="1 2" key="1">
    <citation type="submission" date="2020-08" db="EMBL/GenBank/DDBJ databases">
        <title>Genome public.</title>
        <authorList>
            <person name="Liu C."/>
            <person name="Sun Q."/>
        </authorList>
    </citation>
    <scope>NUCLEOTIDE SEQUENCE [LARGE SCALE GENOMIC DNA]</scope>
    <source>
        <strain evidence="1 2">NSJ-79</strain>
    </source>
</reference>
<dbReference type="Pfam" id="PF17170">
    <property type="entry name" value="DUF5128"/>
    <property type="match status" value="1"/>
</dbReference>
<sequence length="432" mass="50641">MEIVYFICFFLLLACSEKDKREECINETVAEIKIPSKPKPVCKSEYLLSEIASTVDFVRLEITDKSLLRDIMDVKVSKYHILVHDVEGVFLYTRSGKFLSKIGQKGQGPEEYTSIMLSILDEEHKEIFLLSGQGGMKVYGYDGLFKRAVSDTNPKGWFYMANPRFFLWQGFWFVNNRFPLTYPATDLWTWALADSSFNIEEKYYNPTVLEHKDRIEAQIGVLLNEPCLSESEYATMDFYDGSFKMCYFAGDTIYKYDMASRTFVPDYILSFEENPTFEMAYSWGKQDIRFFDYLWKHDFLVSKDYLYLFLGRREDSYIARYDLKTGSMQYYVFDNKVNERRPAPGIIHRILDKRKLFFKNDLSGGGLFHVDYKSEDGKYVVDWMDSEDIERYIDVDDLKKETAKIPDCKNQLLKVLGKLSEDEQIVVIATLK</sequence>
<evidence type="ECO:0000313" key="1">
    <source>
        <dbReference type="EMBL" id="MBC5633883.1"/>
    </source>
</evidence>
<organism evidence="1 2">
    <name type="scientific">Parabacteroides hominis</name>
    <dbReference type="NCBI Taxonomy" id="2763057"/>
    <lineage>
        <taxon>Bacteria</taxon>
        <taxon>Pseudomonadati</taxon>
        <taxon>Bacteroidota</taxon>
        <taxon>Bacteroidia</taxon>
        <taxon>Bacteroidales</taxon>
        <taxon>Tannerellaceae</taxon>
        <taxon>Parabacteroides</taxon>
    </lineage>
</organism>
<dbReference type="Proteomes" id="UP000651475">
    <property type="component" value="Unassembled WGS sequence"/>
</dbReference>
<name>A0ABR7DR14_9BACT</name>
<accession>A0ABR7DR14</accession>
<evidence type="ECO:0000313" key="2">
    <source>
        <dbReference type="Proteomes" id="UP000651475"/>
    </source>
</evidence>
<gene>
    <name evidence="1" type="ORF">H8S65_14080</name>
</gene>
<comment type="caution">
    <text evidence="1">The sequence shown here is derived from an EMBL/GenBank/DDBJ whole genome shotgun (WGS) entry which is preliminary data.</text>
</comment>
<keyword evidence="2" id="KW-1185">Reference proteome</keyword>
<dbReference type="EMBL" id="JACOOJ010000027">
    <property type="protein sequence ID" value="MBC5633883.1"/>
    <property type="molecule type" value="Genomic_DNA"/>
</dbReference>
<protein>
    <submittedName>
        <fullName evidence="1">6-bladed beta-propeller</fullName>
    </submittedName>
</protein>